<feature type="compositionally biased region" description="Polar residues" evidence="1">
    <location>
        <begin position="235"/>
        <end position="248"/>
    </location>
</feature>
<sequence>MSSNEDLAQDPEGAVQRWSRSKWEQLYKRQKFRVRDVIECLGLSLAEGSAPSGPPIFDHPIYTELSKEVKKLSKELNEDACQLLNFAADPNSLNKELEQLLEDYGPSIWGKDVDRSRLLPINKTYNKDLFYEEDEHKETLKILLHRWIFMKALNSSTKTDVENTRRTSRNSRQSNICGEEFSAHRTPQSLRSPDAETVHGVDIEPTIMKKHQRDADLTMSDDDNLEAPPAKRPYSKSSPRTSLSSAGSNIIEDVFPMRTPVPRFPPPSKNDLKDASRPPAIEDQHSNIHTIPIETFSHRQAVARPTANILHSAPPAYSTQAPNHGFQAVNESSAVNGVSSHTEKVFPAVQTAQHAHIAPQSQQQPSQARPQGSRQMPSHTPHQGPVPTYLQSRQLNQLHHTYIQTQQQHLPRSSRENNVPGHIPCHFTAPHSRTTSHVRIIPSQSALPRDCQASSAPAIQSEPNYGMQLIPTQEAHNIPSRREQRPSIPSQSASSQHASTHQPVPEVHQHQSRAAYVSQPPQTFSRGSVSTADLQSFQSKMRAELFELFYLRPTVSPDESALFARMRRLWSYGEAHFRAELPQHFDLVSEILTVWLDEREVIASLRHSMQVKHGGFSGEVTDHMLAINNLRDRRLKWKNASLTDGLGFEDWLCTAFKVMTDTLGSEYVFKYGLARLELGI</sequence>
<dbReference type="STRING" id="183478.A0A364NE56"/>
<name>A0A364NE56_STELY</name>
<dbReference type="EMBL" id="QGDH01000011">
    <property type="protein sequence ID" value="RAR15497.1"/>
    <property type="molecule type" value="Genomic_DNA"/>
</dbReference>
<feature type="region of interest" description="Disordered" evidence="1">
    <location>
        <begin position="158"/>
        <end position="280"/>
    </location>
</feature>
<proteinExistence type="predicted"/>
<feature type="compositionally biased region" description="Basic and acidic residues" evidence="1">
    <location>
        <begin position="270"/>
        <end position="280"/>
    </location>
</feature>
<organism evidence="2 3">
    <name type="scientific">Stemphylium lycopersici</name>
    <name type="common">Tomato gray leaf spot disease fungus</name>
    <name type="synonym">Thyrospora lycopersici</name>
    <dbReference type="NCBI Taxonomy" id="183478"/>
    <lineage>
        <taxon>Eukaryota</taxon>
        <taxon>Fungi</taxon>
        <taxon>Dikarya</taxon>
        <taxon>Ascomycota</taxon>
        <taxon>Pezizomycotina</taxon>
        <taxon>Dothideomycetes</taxon>
        <taxon>Pleosporomycetidae</taxon>
        <taxon>Pleosporales</taxon>
        <taxon>Pleosporineae</taxon>
        <taxon>Pleosporaceae</taxon>
        <taxon>Stemphylium</taxon>
    </lineage>
</organism>
<keyword evidence="3" id="KW-1185">Reference proteome</keyword>
<dbReference type="AlphaFoldDB" id="A0A364NE56"/>
<evidence type="ECO:0000313" key="2">
    <source>
        <dbReference type="EMBL" id="RAR15497.1"/>
    </source>
</evidence>
<gene>
    <name evidence="2" type="ORF">DDE83_001138</name>
</gene>
<feature type="region of interest" description="Disordered" evidence="1">
    <location>
        <begin position="352"/>
        <end position="388"/>
    </location>
</feature>
<comment type="caution">
    <text evidence="2">The sequence shown here is derived from an EMBL/GenBank/DDBJ whole genome shotgun (WGS) entry which is preliminary data.</text>
</comment>
<feature type="compositionally biased region" description="Basic and acidic residues" evidence="1">
    <location>
        <begin position="193"/>
        <end position="202"/>
    </location>
</feature>
<feature type="compositionally biased region" description="Polar residues" evidence="1">
    <location>
        <begin position="431"/>
        <end position="463"/>
    </location>
</feature>
<feature type="compositionally biased region" description="Low complexity" evidence="1">
    <location>
        <begin position="486"/>
        <end position="503"/>
    </location>
</feature>
<feature type="compositionally biased region" description="Low complexity" evidence="1">
    <location>
        <begin position="352"/>
        <end position="375"/>
    </location>
</feature>
<evidence type="ECO:0000313" key="3">
    <source>
        <dbReference type="Proteomes" id="UP000249619"/>
    </source>
</evidence>
<reference evidence="3" key="1">
    <citation type="submission" date="2018-05" db="EMBL/GenBank/DDBJ databases">
        <title>Draft genome sequence of Stemphylium lycopersici strain CIDEFI 213.</title>
        <authorList>
            <person name="Medina R."/>
            <person name="Franco M.E.E."/>
            <person name="Lucentini C.G."/>
            <person name="Saparrat M.C.N."/>
            <person name="Balatti P.A."/>
        </authorList>
    </citation>
    <scope>NUCLEOTIDE SEQUENCE [LARGE SCALE GENOMIC DNA]</scope>
    <source>
        <strain evidence="3">CIDEFI 213</strain>
    </source>
</reference>
<feature type="compositionally biased region" description="Polar residues" evidence="1">
    <location>
        <begin position="519"/>
        <end position="529"/>
    </location>
</feature>
<feature type="region of interest" description="Disordered" evidence="1">
    <location>
        <begin position="404"/>
        <end position="529"/>
    </location>
</feature>
<evidence type="ECO:0000256" key="1">
    <source>
        <dbReference type="SAM" id="MobiDB-lite"/>
    </source>
</evidence>
<dbReference type="Proteomes" id="UP000249619">
    <property type="component" value="Unassembled WGS sequence"/>
</dbReference>
<protein>
    <submittedName>
        <fullName evidence="2">Uncharacterized protein</fullName>
    </submittedName>
</protein>
<accession>A0A364NE56</accession>